<dbReference type="STRING" id="1697053.AKN87_11620"/>
<accession>A0A0K1XFR0</accession>
<keyword evidence="1 3" id="KW-0963">Cytoplasm</keyword>
<evidence type="ECO:0000313" key="6">
    <source>
        <dbReference type="EMBL" id="AKX60069.1"/>
    </source>
</evidence>
<dbReference type="InterPro" id="IPR035956">
    <property type="entry name" value="RimP_N_sf"/>
</dbReference>
<dbReference type="NCBIfam" id="NF000927">
    <property type="entry name" value="PRK00092.1-1"/>
    <property type="match status" value="1"/>
</dbReference>
<dbReference type="GO" id="GO:0000028">
    <property type="term" value="P:ribosomal small subunit assembly"/>
    <property type="evidence" value="ECO:0007669"/>
    <property type="project" value="TreeGrafter"/>
</dbReference>
<organism evidence="6 8">
    <name type="scientific">Thiopseudomonas alkaliphila</name>
    <dbReference type="NCBI Taxonomy" id="1697053"/>
    <lineage>
        <taxon>Bacteria</taxon>
        <taxon>Pseudomonadati</taxon>
        <taxon>Pseudomonadota</taxon>
        <taxon>Gammaproteobacteria</taxon>
        <taxon>Pseudomonadales</taxon>
        <taxon>Pseudomonadaceae</taxon>
        <taxon>Thiopseudomonas</taxon>
    </lineage>
</organism>
<comment type="function">
    <text evidence="3">Required for maturation of 30S ribosomal subunits.</text>
</comment>
<dbReference type="InterPro" id="IPR036847">
    <property type="entry name" value="RimP_C_sf"/>
</dbReference>
<evidence type="ECO:0000256" key="1">
    <source>
        <dbReference type="ARBA" id="ARBA00022490"/>
    </source>
</evidence>
<dbReference type="SUPFAM" id="SSF74942">
    <property type="entry name" value="YhbC-like, C-terminal domain"/>
    <property type="match status" value="1"/>
</dbReference>
<dbReference type="Pfam" id="PF02576">
    <property type="entry name" value="RimP_N"/>
    <property type="match status" value="1"/>
</dbReference>
<dbReference type="EMBL" id="CP012365">
    <property type="protein sequence ID" value="AKX60069.1"/>
    <property type="molecule type" value="Genomic_DNA"/>
</dbReference>
<dbReference type="CDD" id="cd01734">
    <property type="entry name" value="YlxS_C"/>
    <property type="match status" value="1"/>
</dbReference>
<keyword evidence="8" id="KW-1185">Reference proteome</keyword>
<gene>
    <name evidence="3 7" type="primary">rimP</name>
    <name evidence="6" type="ORF">AKN88_09115</name>
    <name evidence="7" type="ORF">HX099_01520</name>
</gene>
<dbReference type="Proteomes" id="UP001173465">
    <property type="component" value="Unassembled WGS sequence"/>
</dbReference>
<feature type="domain" description="Ribosome maturation factor RimP C-terminal" evidence="5">
    <location>
        <begin position="86"/>
        <end position="151"/>
    </location>
</feature>
<comment type="similarity">
    <text evidence="3">Belongs to the RimP family.</text>
</comment>
<proteinExistence type="inferred from homology"/>
<evidence type="ECO:0000256" key="3">
    <source>
        <dbReference type="HAMAP-Rule" id="MF_01077"/>
    </source>
</evidence>
<dbReference type="RefSeq" id="WP_053101367.1">
    <property type="nucleotide sequence ID" value="NZ_CP012358.1"/>
</dbReference>
<comment type="subcellular location">
    <subcellularLocation>
        <location evidence="3">Cytoplasm</location>
    </subcellularLocation>
</comment>
<name>A0A0K1XFR0_9GAMM</name>
<dbReference type="Gene3D" id="3.30.300.70">
    <property type="entry name" value="RimP-like superfamily, N-terminal"/>
    <property type="match status" value="1"/>
</dbReference>
<evidence type="ECO:0000313" key="8">
    <source>
        <dbReference type="Proteomes" id="UP000063953"/>
    </source>
</evidence>
<dbReference type="KEGG" id="pbb:AKN87_11620"/>
<evidence type="ECO:0000256" key="2">
    <source>
        <dbReference type="ARBA" id="ARBA00022517"/>
    </source>
</evidence>
<evidence type="ECO:0000259" key="5">
    <source>
        <dbReference type="Pfam" id="PF17384"/>
    </source>
</evidence>
<sequence length="152" mass="17286">MTSRLDQLQAMLAPVIEGLGYRCWGIEFISQGRHSLLRVYIDSDQGIFIDDCEKVSRQISAVMDVEDPISSEYTLEVSSPGMDRPLFTLEQYAAHAGDVVKIRLRTPFEGKRNVQGLLQGVEDDEVVVRVEQHEYLFPIEQIDKANIVPQFE</sequence>
<dbReference type="FunFam" id="3.30.300.70:FF:000001">
    <property type="entry name" value="Ribosome maturation factor RimP"/>
    <property type="match status" value="1"/>
</dbReference>
<dbReference type="OrthoDB" id="9805006at2"/>
<dbReference type="GO" id="GO:0005829">
    <property type="term" value="C:cytosol"/>
    <property type="evidence" value="ECO:0007669"/>
    <property type="project" value="TreeGrafter"/>
</dbReference>
<dbReference type="Proteomes" id="UP000063953">
    <property type="component" value="Chromosome"/>
</dbReference>
<protein>
    <recommendedName>
        <fullName evidence="3">Ribosome maturation factor RimP</fullName>
    </recommendedName>
</protein>
<reference evidence="7" key="3">
    <citation type="journal article" date="2022" name="Sci. Total Environ.">
        <title>Prevalence, transmission, and molecular epidemiology of tet(X)-positive bacteria among humans, animals, and environmental niches in China: An epidemiological, and genomic-based study.</title>
        <authorList>
            <person name="Dong N."/>
            <person name="Zeng Y."/>
            <person name="Cai C."/>
            <person name="Sun C."/>
            <person name="Lu J."/>
            <person name="Liu C."/>
            <person name="Zhou H."/>
            <person name="Sun Q."/>
            <person name="Shu L."/>
            <person name="Wang H."/>
            <person name="Wang Y."/>
            <person name="Wang S."/>
            <person name="Wu C."/>
            <person name="Chan E.W."/>
            <person name="Chen G."/>
            <person name="Shen Z."/>
            <person name="Chen S."/>
            <person name="Zhang R."/>
        </authorList>
    </citation>
    <scope>NUCLEOTIDE SEQUENCE</scope>
    <source>
        <strain evidence="7">DF46-2-2</strain>
    </source>
</reference>
<dbReference type="SUPFAM" id="SSF75420">
    <property type="entry name" value="YhbC-like, N-terminal domain"/>
    <property type="match status" value="1"/>
</dbReference>
<evidence type="ECO:0000259" key="4">
    <source>
        <dbReference type="Pfam" id="PF02576"/>
    </source>
</evidence>
<dbReference type="EMBL" id="JACANB010000001">
    <property type="protein sequence ID" value="MDM1695352.1"/>
    <property type="molecule type" value="Genomic_DNA"/>
</dbReference>
<feature type="domain" description="Ribosome maturation factor RimP N-terminal" evidence="4">
    <location>
        <begin position="11"/>
        <end position="83"/>
    </location>
</feature>
<dbReference type="Pfam" id="PF17384">
    <property type="entry name" value="DUF150_C"/>
    <property type="match status" value="1"/>
</dbReference>
<reference evidence="7" key="2">
    <citation type="submission" date="2020-06" db="EMBL/GenBank/DDBJ databases">
        <authorList>
            <person name="Dong N."/>
        </authorList>
    </citation>
    <scope>NUCLEOTIDE SEQUENCE</scope>
    <source>
        <strain evidence="7">DF46-2-2</strain>
    </source>
</reference>
<evidence type="ECO:0000313" key="7">
    <source>
        <dbReference type="EMBL" id="MDM1695352.1"/>
    </source>
</evidence>
<keyword evidence="2 3" id="KW-0690">Ribosome biogenesis</keyword>
<dbReference type="InterPro" id="IPR028989">
    <property type="entry name" value="RimP_N"/>
</dbReference>
<dbReference type="GO" id="GO:0006412">
    <property type="term" value="P:translation"/>
    <property type="evidence" value="ECO:0007669"/>
    <property type="project" value="TreeGrafter"/>
</dbReference>
<dbReference type="InterPro" id="IPR003728">
    <property type="entry name" value="Ribosome_maturation_RimP"/>
</dbReference>
<dbReference type="Gene3D" id="2.30.30.180">
    <property type="entry name" value="Ribosome maturation factor RimP, C-terminal domain"/>
    <property type="match status" value="1"/>
</dbReference>
<reference evidence="6 8" key="1">
    <citation type="journal article" date="2015" name="Genome Announc.">
        <title>Genome Sequences of Oblitimonas alkaliphila gen. nov. sp. nov. (Proposed), a Novel Bacterium of the Pseudomonadaceae Family.</title>
        <authorList>
            <person name="Lauer A.C."/>
            <person name="Nicholson A.C."/>
            <person name="Humrighouse B.W."/>
            <person name="Emery B."/>
            <person name="Drobish A."/>
            <person name="Juieng P."/>
            <person name="Loparev V."/>
            <person name="McQuiston J.R."/>
        </authorList>
    </citation>
    <scope>NUCLEOTIDE SEQUENCE [LARGE SCALE GENOMIC DNA]</scope>
    <source>
        <strain evidence="6 8">E5571</strain>
    </source>
</reference>
<dbReference type="GeneID" id="93984920"/>
<dbReference type="PANTHER" id="PTHR33867">
    <property type="entry name" value="RIBOSOME MATURATION FACTOR RIMP"/>
    <property type="match status" value="1"/>
</dbReference>
<dbReference type="PATRIC" id="fig|1697052.3.peg.1067"/>
<dbReference type="HAMAP" id="MF_01077">
    <property type="entry name" value="RimP"/>
    <property type="match status" value="1"/>
</dbReference>
<dbReference type="AlphaFoldDB" id="A0A0K1XFR0"/>
<dbReference type="PANTHER" id="PTHR33867:SF1">
    <property type="entry name" value="RIBOSOME MATURATION FACTOR RIMP"/>
    <property type="match status" value="1"/>
</dbReference>
<dbReference type="InterPro" id="IPR028998">
    <property type="entry name" value="RimP_C"/>
</dbReference>